<evidence type="ECO:0000256" key="1">
    <source>
        <dbReference type="SAM" id="MobiDB-lite"/>
    </source>
</evidence>
<reference evidence="3" key="1">
    <citation type="journal article" date="2020" name="Nature">
        <title>Giant virus diversity and host interactions through global metagenomics.</title>
        <authorList>
            <person name="Schulz F."/>
            <person name="Roux S."/>
            <person name="Paez-Espino D."/>
            <person name="Jungbluth S."/>
            <person name="Walsh D.A."/>
            <person name="Denef V.J."/>
            <person name="McMahon K.D."/>
            <person name="Konstantinidis K.T."/>
            <person name="Eloe-Fadrosh E.A."/>
            <person name="Kyrpides N.C."/>
            <person name="Woyke T."/>
        </authorList>
    </citation>
    <scope>NUCLEOTIDE SEQUENCE</scope>
    <source>
        <strain evidence="3">GVMAG-M-3300018080-19</strain>
    </source>
</reference>
<feature type="region of interest" description="Disordered" evidence="1">
    <location>
        <begin position="1"/>
        <end position="24"/>
    </location>
</feature>
<keyword evidence="2" id="KW-0812">Transmembrane</keyword>
<sequence>MSPVPEGRVRKHHHSPAKLSKEYEPSEVSQISELASLRVVERKIEEEKKAHEFERDTMWKSCCGLEFDRRVGGFTMKSFMSIVGTFFAMYMIITAEDGDCVCDQQPDDVTMFWGLLTGIIGAYVGPTIEKANK</sequence>
<keyword evidence="2" id="KW-1133">Transmembrane helix</keyword>
<accession>A0A6C0BQT7</accession>
<keyword evidence="2" id="KW-0472">Membrane</keyword>
<feature type="transmembrane region" description="Helical" evidence="2">
    <location>
        <begin position="78"/>
        <end position="95"/>
    </location>
</feature>
<dbReference type="EMBL" id="MN739207">
    <property type="protein sequence ID" value="QHS93623.1"/>
    <property type="molecule type" value="Genomic_DNA"/>
</dbReference>
<name>A0A6C0BQT7_9ZZZZ</name>
<organism evidence="3">
    <name type="scientific">viral metagenome</name>
    <dbReference type="NCBI Taxonomy" id="1070528"/>
    <lineage>
        <taxon>unclassified sequences</taxon>
        <taxon>metagenomes</taxon>
        <taxon>organismal metagenomes</taxon>
    </lineage>
</organism>
<evidence type="ECO:0000313" key="3">
    <source>
        <dbReference type="EMBL" id="QHS93623.1"/>
    </source>
</evidence>
<proteinExistence type="predicted"/>
<dbReference type="AlphaFoldDB" id="A0A6C0BQT7"/>
<feature type="transmembrane region" description="Helical" evidence="2">
    <location>
        <begin position="110"/>
        <end position="128"/>
    </location>
</feature>
<evidence type="ECO:0000256" key="2">
    <source>
        <dbReference type="SAM" id="Phobius"/>
    </source>
</evidence>
<protein>
    <submittedName>
        <fullName evidence="3">Uncharacterized protein</fullName>
    </submittedName>
</protein>